<reference evidence="1" key="1">
    <citation type="journal article" date="2007" name="Science">
        <title>Draft genome of the filarial nematode parasite Brugia malayi.</title>
        <authorList>
            <person name="Ghedin E."/>
            <person name="Wang S."/>
            <person name="Spiro D."/>
            <person name="Caler E."/>
            <person name="Zhao Q."/>
            <person name="Crabtree J."/>
            <person name="Allen J.E."/>
            <person name="Delcher A.L."/>
            <person name="Guiliano D.B."/>
            <person name="Miranda-Saavedra D."/>
            <person name="Angiuoli S.V."/>
            <person name="Creasy T."/>
            <person name="Amedeo P."/>
            <person name="Haas B."/>
            <person name="El-Sayed N.M."/>
            <person name="Wortman J.R."/>
            <person name="Feldblyum T."/>
            <person name="Tallon L."/>
            <person name="Schatz M."/>
            <person name="Shumway M."/>
            <person name="Koo H."/>
            <person name="Salzberg S.L."/>
            <person name="Schobel S."/>
            <person name="Pertea M."/>
            <person name="Pop M."/>
            <person name="White O."/>
            <person name="Barton G.J."/>
            <person name="Carlow C.K."/>
            <person name="Crawford M.J."/>
            <person name="Daub J."/>
            <person name="Dimmic M.W."/>
            <person name="Estes C.F."/>
            <person name="Foster J.M."/>
            <person name="Ganatra M."/>
            <person name="Gregory W.F."/>
            <person name="Johnson N.M."/>
            <person name="Jin J."/>
            <person name="Komuniecki R."/>
            <person name="Korf I."/>
            <person name="Kumar S."/>
            <person name="Laney S."/>
            <person name="Li B.W."/>
            <person name="Li W."/>
            <person name="Lindblom T.H."/>
            <person name="Lustigman S."/>
            <person name="Ma D."/>
            <person name="Maina C.V."/>
            <person name="Martin D.M."/>
            <person name="McCarter J.P."/>
            <person name="McReynolds L."/>
            <person name="Mitreva M."/>
            <person name="Nutman T.B."/>
            <person name="Parkinson J."/>
            <person name="Peregrin-Alvarez J.M."/>
            <person name="Poole C."/>
            <person name="Ren Q."/>
            <person name="Saunders L."/>
            <person name="Sluder A.E."/>
            <person name="Smith K."/>
            <person name="Stanke M."/>
            <person name="Unnasch T.R."/>
            <person name="Ware J."/>
            <person name="Wei A.D."/>
            <person name="Weil G."/>
            <person name="Williams D.J."/>
            <person name="Zhang Y."/>
            <person name="Williams S.A."/>
            <person name="Fraser-Liggett C."/>
            <person name="Slatko B."/>
            <person name="Blaxter M.L."/>
            <person name="Scott A.L."/>
        </authorList>
    </citation>
    <scope>NUCLEOTIDE SEQUENCE [LARGE SCALE GENOMIC DNA]</scope>
</reference>
<dbReference type="AlphaFoldDB" id="A8PV78"/>
<dbReference type="HOGENOM" id="CLU_415174_0_0_1"/>
<evidence type="ECO:0000313" key="1">
    <source>
        <dbReference type="EMBL" id="EDP32604.1"/>
    </source>
</evidence>
<organism evidence="1">
    <name type="scientific">Brugia malayi</name>
    <name type="common">Filarial nematode worm</name>
    <dbReference type="NCBI Taxonomy" id="6279"/>
    <lineage>
        <taxon>Eukaryota</taxon>
        <taxon>Metazoa</taxon>
        <taxon>Ecdysozoa</taxon>
        <taxon>Nematoda</taxon>
        <taxon>Chromadorea</taxon>
        <taxon>Rhabditida</taxon>
        <taxon>Spirurina</taxon>
        <taxon>Spiruromorpha</taxon>
        <taxon>Filarioidea</taxon>
        <taxon>Onchocercidae</taxon>
        <taxon>Brugia</taxon>
    </lineage>
</organism>
<name>A8PV78_BRUMA</name>
<accession>A8PV78</accession>
<proteinExistence type="predicted"/>
<gene>
    <name evidence="1" type="ORF">Bm1_35455</name>
</gene>
<sequence length="189" mass="21262">MTYCYSHSVGPLYGGWKGGSLFSTDSRKIVTRIMKSNSHDKLFHLKEYNCNNIRRCLRELRVKRDPSTTEMDSLDSSIGAVHSNCIRKIQVTAKECGEHLKVANILSVNKLKQNLKSTLEALTAQNDCLICSINTNINDAECLNSTAHLLPFLDTMIGPLYVTTLSPNQLIALIRHLRHLCQEVPYLAE</sequence>
<protein>
    <submittedName>
        <fullName evidence="1">Uncharacterized protein</fullName>
    </submittedName>
</protein>
<dbReference type="EMBL" id="DS239407">
    <property type="protein sequence ID" value="EDP32604.1"/>
    <property type="molecule type" value="Genomic_DNA"/>
</dbReference>